<reference evidence="2 3" key="1">
    <citation type="submission" date="2020-10" db="EMBL/GenBank/DDBJ databases">
        <title>Sequencing the genomes of 1000 actinobacteria strains.</title>
        <authorList>
            <person name="Klenk H.-P."/>
        </authorList>
    </citation>
    <scope>NUCLEOTIDE SEQUENCE [LARGE SCALE GENOMIC DNA]</scope>
    <source>
        <strain evidence="2 3">DSM 45157</strain>
    </source>
</reference>
<dbReference type="InterPro" id="IPR043917">
    <property type="entry name" value="DUF5753"/>
</dbReference>
<dbReference type="SMART" id="SM00530">
    <property type="entry name" value="HTH_XRE"/>
    <property type="match status" value="1"/>
</dbReference>
<evidence type="ECO:0000313" key="3">
    <source>
        <dbReference type="Proteomes" id="UP000598217"/>
    </source>
</evidence>
<protein>
    <submittedName>
        <fullName evidence="2">Transcriptional regulator with XRE-family HTH domain</fullName>
    </submittedName>
</protein>
<proteinExistence type="predicted"/>
<name>A0ABR9HP51_9ACTN</name>
<dbReference type="RefSeq" id="WP_191267924.1">
    <property type="nucleotide sequence ID" value="NZ_BMXJ01000001.1"/>
</dbReference>
<evidence type="ECO:0000313" key="2">
    <source>
        <dbReference type="EMBL" id="MBE1460795.1"/>
    </source>
</evidence>
<dbReference type="CDD" id="cd00093">
    <property type="entry name" value="HTH_XRE"/>
    <property type="match status" value="1"/>
</dbReference>
<organism evidence="2 3">
    <name type="scientific">Nocardiopsis terrae</name>
    <dbReference type="NCBI Taxonomy" id="372655"/>
    <lineage>
        <taxon>Bacteria</taxon>
        <taxon>Bacillati</taxon>
        <taxon>Actinomycetota</taxon>
        <taxon>Actinomycetes</taxon>
        <taxon>Streptosporangiales</taxon>
        <taxon>Nocardiopsidaceae</taxon>
        <taxon>Nocardiopsis</taxon>
    </lineage>
</organism>
<dbReference type="Pfam" id="PF13560">
    <property type="entry name" value="HTH_31"/>
    <property type="match status" value="1"/>
</dbReference>
<dbReference type="InterPro" id="IPR001387">
    <property type="entry name" value="Cro/C1-type_HTH"/>
</dbReference>
<feature type="domain" description="HTH cro/C1-type" evidence="1">
    <location>
        <begin position="16"/>
        <end position="51"/>
    </location>
</feature>
<sequence length="279" mass="31745">MTYSIERARQELGRRLREIRRSAGLTGVQLAELLAWSQSKISKIETGRQAPEAAEIADWTRACGREDASADLANRLSELESMWVAWKDQLHHGHSGIQARIASQEKHVRVFRGYEPMLIPGLFQTPDYARSVLESASRKNRSTYDIEDAVQRRVQRQDVLYRRDKSFRYIVSEAALHHRRGDRDTMAAQMDRLITLSRLSNVSFGIIPFDSSPPYLPNHGFWIQDETSVVIETISAELTLTHDVEVEQYLHVFQMASSGACFNDRARALLGRAAKQSSS</sequence>
<dbReference type="EMBL" id="JADBDY010000001">
    <property type="protein sequence ID" value="MBE1460795.1"/>
    <property type="molecule type" value="Genomic_DNA"/>
</dbReference>
<gene>
    <name evidence="2" type="ORF">H4W79_005009</name>
</gene>
<dbReference type="SUPFAM" id="SSF47413">
    <property type="entry name" value="lambda repressor-like DNA-binding domains"/>
    <property type="match status" value="1"/>
</dbReference>
<dbReference type="Proteomes" id="UP000598217">
    <property type="component" value="Unassembled WGS sequence"/>
</dbReference>
<dbReference type="Gene3D" id="1.10.260.40">
    <property type="entry name" value="lambda repressor-like DNA-binding domains"/>
    <property type="match status" value="1"/>
</dbReference>
<accession>A0ABR9HP51</accession>
<dbReference type="PROSITE" id="PS50943">
    <property type="entry name" value="HTH_CROC1"/>
    <property type="match status" value="1"/>
</dbReference>
<evidence type="ECO:0000259" key="1">
    <source>
        <dbReference type="PROSITE" id="PS50943"/>
    </source>
</evidence>
<dbReference type="Pfam" id="PF19054">
    <property type="entry name" value="DUF5753"/>
    <property type="match status" value="1"/>
</dbReference>
<comment type="caution">
    <text evidence="2">The sequence shown here is derived from an EMBL/GenBank/DDBJ whole genome shotgun (WGS) entry which is preliminary data.</text>
</comment>
<keyword evidence="3" id="KW-1185">Reference proteome</keyword>
<dbReference type="InterPro" id="IPR010982">
    <property type="entry name" value="Lambda_DNA-bd_dom_sf"/>
</dbReference>